<reference evidence="2 3" key="1">
    <citation type="submission" date="2017-02" db="EMBL/GenBank/DDBJ databases">
        <title>Genome sequence of the nitrite-oxidizing bacterium Nitrobacter vulgaris strain Ab1.</title>
        <authorList>
            <person name="Mellbye B.L."/>
            <person name="Davis E.W."/>
            <person name="Spieck E."/>
            <person name="Chang J.H."/>
            <person name="Bottomley P.J."/>
            <person name="Sayavedra-Soto L.A."/>
        </authorList>
    </citation>
    <scope>NUCLEOTIDE SEQUENCE [LARGE SCALE GENOMIC DNA]</scope>
    <source>
        <strain evidence="2 3">Ab1</strain>
    </source>
</reference>
<evidence type="ECO:0000313" key="2">
    <source>
        <dbReference type="EMBL" id="OPH82399.1"/>
    </source>
</evidence>
<dbReference type="AlphaFoldDB" id="A0A1V4HWZ5"/>
<keyword evidence="3" id="KW-1185">Reference proteome</keyword>
<evidence type="ECO:0000313" key="3">
    <source>
        <dbReference type="Proteomes" id="UP000189940"/>
    </source>
</evidence>
<organism evidence="2 3">
    <name type="scientific">Nitrobacter vulgaris</name>
    <dbReference type="NCBI Taxonomy" id="29421"/>
    <lineage>
        <taxon>Bacteria</taxon>
        <taxon>Pseudomonadati</taxon>
        <taxon>Pseudomonadota</taxon>
        <taxon>Alphaproteobacteria</taxon>
        <taxon>Hyphomicrobiales</taxon>
        <taxon>Nitrobacteraceae</taxon>
        <taxon>Nitrobacter</taxon>
    </lineage>
</organism>
<feature type="region of interest" description="Disordered" evidence="1">
    <location>
        <begin position="1"/>
        <end position="21"/>
    </location>
</feature>
<accession>A0A1V4HWZ5</accession>
<evidence type="ECO:0000256" key="1">
    <source>
        <dbReference type="SAM" id="MobiDB-lite"/>
    </source>
</evidence>
<sequence>MPGIHCAGRRTRASSETALADPSGFPITAKSWHHLHDTLQAQAFEALPPVGSGRLPPPIDIEAALYLLVRWVFFMPTDGLRAKTYDIHSHDLSDRRGECLELQHHWRIKL</sequence>
<protein>
    <submittedName>
        <fullName evidence="2">Uncharacterized protein</fullName>
    </submittedName>
</protein>
<gene>
    <name evidence="2" type="ORF">B2M20_12490</name>
</gene>
<name>A0A1V4HWZ5_NITVU</name>
<dbReference type="EMBL" id="MWPQ01000045">
    <property type="protein sequence ID" value="OPH82399.1"/>
    <property type="molecule type" value="Genomic_DNA"/>
</dbReference>
<proteinExistence type="predicted"/>
<comment type="caution">
    <text evidence="2">The sequence shown here is derived from an EMBL/GenBank/DDBJ whole genome shotgun (WGS) entry which is preliminary data.</text>
</comment>
<dbReference type="Proteomes" id="UP000189940">
    <property type="component" value="Unassembled WGS sequence"/>
</dbReference>